<dbReference type="PANTHER" id="PTHR12483:SF120">
    <property type="entry name" value="HIGH-AFFINITY COPPER TRANSPORTER CTRA2"/>
    <property type="match status" value="1"/>
</dbReference>
<comment type="similarity">
    <text evidence="4">Belongs to the copper transporter (Ctr) (TC 1.A.56) family. SLC31A subfamily.</text>
</comment>
<dbReference type="GO" id="GO:0005375">
    <property type="term" value="F:copper ion transmembrane transporter activity"/>
    <property type="evidence" value="ECO:0007669"/>
    <property type="project" value="UniProtKB-UniRule"/>
</dbReference>
<keyword evidence="1 4" id="KW-0812">Transmembrane</keyword>
<feature type="transmembrane region" description="Helical" evidence="4">
    <location>
        <begin position="126"/>
        <end position="144"/>
    </location>
</feature>
<keyword evidence="4" id="KW-0406">Ion transport</keyword>
<reference evidence="6 7" key="1">
    <citation type="submission" date="2019-10" db="EMBL/GenBank/DDBJ databases">
        <authorList>
            <person name="Palmer J.M."/>
        </authorList>
    </citation>
    <scope>NUCLEOTIDE SEQUENCE [LARGE SCALE GENOMIC DNA]</scope>
    <source>
        <strain evidence="6 7">TWF694</strain>
    </source>
</reference>
<dbReference type="EMBL" id="JAVHJO010000002">
    <property type="protein sequence ID" value="KAK6542277.1"/>
    <property type="molecule type" value="Genomic_DNA"/>
</dbReference>
<keyword evidence="2 4" id="KW-1133">Transmembrane helix</keyword>
<evidence type="ECO:0000256" key="4">
    <source>
        <dbReference type="RuleBase" id="RU367022"/>
    </source>
</evidence>
<keyword evidence="7" id="KW-1185">Reference proteome</keyword>
<dbReference type="Proteomes" id="UP001365542">
    <property type="component" value="Unassembled WGS sequence"/>
</dbReference>
<evidence type="ECO:0000313" key="7">
    <source>
        <dbReference type="Proteomes" id="UP001365542"/>
    </source>
</evidence>
<protein>
    <recommendedName>
        <fullName evidence="4">Copper transport protein</fullName>
    </recommendedName>
</protein>
<evidence type="ECO:0000256" key="3">
    <source>
        <dbReference type="ARBA" id="ARBA00023136"/>
    </source>
</evidence>
<name>A0AAV9XKZ8_9PEZI</name>
<dbReference type="AlphaFoldDB" id="A0AAV9XKZ8"/>
<feature type="transmembrane region" description="Helical" evidence="4">
    <location>
        <begin position="53"/>
        <end position="74"/>
    </location>
</feature>
<accession>A0AAV9XKZ8</accession>
<dbReference type="Pfam" id="PF04145">
    <property type="entry name" value="Ctr"/>
    <property type="match status" value="1"/>
</dbReference>
<evidence type="ECO:0000256" key="5">
    <source>
        <dbReference type="SAM" id="MobiDB-lite"/>
    </source>
</evidence>
<dbReference type="InterPro" id="IPR007274">
    <property type="entry name" value="Cop_transporter"/>
</dbReference>
<organism evidence="6 7">
    <name type="scientific">Orbilia ellipsospora</name>
    <dbReference type="NCBI Taxonomy" id="2528407"/>
    <lineage>
        <taxon>Eukaryota</taxon>
        <taxon>Fungi</taxon>
        <taxon>Dikarya</taxon>
        <taxon>Ascomycota</taxon>
        <taxon>Pezizomycotina</taxon>
        <taxon>Orbiliomycetes</taxon>
        <taxon>Orbiliales</taxon>
        <taxon>Orbiliaceae</taxon>
        <taxon>Orbilia</taxon>
    </lineage>
</organism>
<sequence>MMDMDMPGMTSGGTSDGSSSSNTSHAAMAMVFQWIIETPIYSYAFTPKTTGQYVGALFFLIVLCIINRALIAFASRKEMIWRAQESSRKIIIAGKKYDEDQGSSDGSVREVKGPAPWRWQVDMIRALLSTLNVGLHFLLMFAVMSLNVGYFFAVLIGTFLGDLMFARYGR</sequence>
<keyword evidence="3 4" id="KW-0472">Membrane</keyword>
<gene>
    <name evidence="6" type="ORF">TWF694_006237</name>
</gene>
<keyword evidence="4" id="KW-0186">Copper</keyword>
<comment type="caution">
    <text evidence="6">The sequence shown here is derived from an EMBL/GenBank/DDBJ whole genome shotgun (WGS) entry which is preliminary data.</text>
</comment>
<dbReference type="GO" id="GO:0005886">
    <property type="term" value="C:plasma membrane"/>
    <property type="evidence" value="ECO:0007669"/>
    <property type="project" value="TreeGrafter"/>
</dbReference>
<proteinExistence type="inferred from homology"/>
<comment type="subcellular location">
    <subcellularLocation>
        <location evidence="4">Membrane</location>
        <topology evidence="4">Multi-pass membrane protein</topology>
    </subcellularLocation>
</comment>
<evidence type="ECO:0000256" key="2">
    <source>
        <dbReference type="ARBA" id="ARBA00022989"/>
    </source>
</evidence>
<evidence type="ECO:0000256" key="1">
    <source>
        <dbReference type="ARBA" id="ARBA00022692"/>
    </source>
</evidence>
<evidence type="ECO:0000313" key="6">
    <source>
        <dbReference type="EMBL" id="KAK6542277.1"/>
    </source>
</evidence>
<keyword evidence="4" id="KW-0187">Copper transport</keyword>
<dbReference type="PANTHER" id="PTHR12483">
    <property type="entry name" value="SOLUTE CARRIER FAMILY 31 COPPER TRANSPORTERS"/>
    <property type="match status" value="1"/>
</dbReference>
<keyword evidence="4" id="KW-0813">Transport</keyword>
<feature type="region of interest" description="Disordered" evidence="5">
    <location>
        <begin position="1"/>
        <end position="21"/>
    </location>
</feature>